<dbReference type="CDD" id="cd03319">
    <property type="entry name" value="L-Ala-DL-Glu_epimerase"/>
    <property type="match status" value="1"/>
</dbReference>
<dbReference type="GO" id="GO:0009063">
    <property type="term" value="P:amino acid catabolic process"/>
    <property type="evidence" value="ECO:0007669"/>
    <property type="project" value="InterPro"/>
</dbReference>
<evidence type="ECO:0000313" key="9">
    <source>
        <dbReference type="EMBL" id="PSJ07222.1"/>
    </source>
</evidence>
<dbReference type="InterPro" id="IPR013341">
    <property type="entry name" value="Mandelate_racemase_N_dom"/>
</dbReference>
<evidence type="ECO:0000256" key="6">
    <source>
        <dbReference type="PIRSR" id="PIRSR634603-3"/>
    </source>
</evidence>
<dbReference type="InterPro" id="IPR029065">
    <property type="entry name" value="Enolase_C-like"/>
</dbReference>
<evidence type="ECO:0000256" key="5">
    <source>
        <dbReference type="PIRSR" id="PIRSR634603-1"/>
    </source>
</evidence>
<reference evidence="9 10" key="1">
    <citation type="journal article" date="2018" name="Environ. Microbiol.">
        <title>Ecological and genomic features of two widespread freshwater picocyanobacteria.</title>
        <authorList>
            <person name="Cabello-Yeves P.J."/>
            <person name="Picazo A."/>
            <person name="Camacho A."/>
            <person name="Callieri C."/>
            <person name="Rosselli R."/>
            <person name="Roda-Garcia J.J."/>
            <person name="Coutinho F.H."/>
            <person name="Rodriguez-Valera F."/>
        </authorList>
    </citation>
    <scope>NUCLEOTIDE SEQUENCE [LARGE SCALE GENOMIC DNA]</scope>
    <source>
        <strain evidence="9 10">Tous</strain>
    </source>
</reference>
<evidence type="ECO:0000256" key="7">
    <source>
        <dbReference type="RuleBase" id="RU366006"/>
    </source>
</evidence>
<keyword evidence="4 7" id="KW-0413">Isomerase</keyword>
<dbReference type="InterPro" id="IPR034593">
    <property type="entry name" value="DgoD-like"/>
</dbReference>
<evidence type="ECO:0000256" key="1">
    <source>
        <dbReference type="ARBA" id="ARBA00008031"/>
    </source>
</evidence>
<evidence type="ECO:0000313" key="10">
    <source>
        <dbReference type="Proteomes" id="UP000243002"/>
    </source>
</evidence>
<sequence>MQLRLQRFQLTKAVPLAISRGTTATAEHLLVSLEHDGLTGIGETGGFETGHRHYDIDAVAAELEAVAPQLAALAPEPLQALEPLLAALSPPARCGLDLALHDWWGKRLNQPLHRLWGLDPGACVATSVTLGLGTPEAVLARLERWWLQLPATRIKLKLGSPAGIAHDLPLLEGVATALEQRRQQTGSACELQVDANGGWDLATARAMLEPLERAGVVLLEQPLAPLLDPEADSAGFAALHGESPLPLVADESCWRLADLLRLAPHVDGINIKLLKSGGLSEALLLAQTARRLGLGVMVGCYSDGALLNGAAAQLLPLVTWPDLDSHLNLVDDPFTGLTLEGDVLIPPAGPGLGINLGISMGQASC</sequence>
<organism evidence="9 10">
    <name type="scientific">Cyanobium usitatum str. Tous</name>
    <dbReference type="NCBI Taxonomy" id="2116684"/>
    <lineage>
        <taxon>Bacteria</taxon>
        <taxon>Bacillati</taxon>
        <taxon>Cyanobacteriota</taxon>
        <taxon>Cyanophyceae</taxon>
        <taxon>Synechococcales</taxon>
        <taxon>Prochlorococcaceae</taxon>
        <taxon>Cyanobium</taxon>
    </lineage>
</organism>
<proteinExistence type="inferred from homology"/>
<dbReference type="GO" id="GO:0046872">
    <property type="term" value="F:metal ion binding"/>
    <property type="evidence" value="ECO:0007669"/>
    <property type="project" value="UniProtKB-KW"/>
</dbReference>
<dbReference type="SUPFAM" id="SSF54826">
    <property type="entry name" value="Enolase N-terminal domain-like"/>
    <property type="match status" value="1"/>
</dbReference>
<feature type="binding site" evidence="6">
    <location>
        <position position="220"/>
    </location>
    <ligand>
        <name>Mg(2+)</name>
        <dbReference type="ChEBI" id="CHEBI:18420"/>
    </ligand>
</feature>
<dbReference type="SMART" id="SM00922">
    <property type="entry name" value="MR_MLE"/>
    <property type="match status" value="1"/>
</dbReference>
<name>A0A2P7N173_9CYAN</name>
<dbReference type="InterPro" id="IPR036849">
    <property type="entry name" value="Enolase-like_C_sf"/>
</dbReference>
<protein>
    <recommendedName>
        <fullName evidence="7">Dipeptide epimerase</fullName>
        <ecNumber evidence="7">5.1.1.-</ecNumber>
    </recommendedName>
</protein>
<dbReference type="Pfam" id="PF02746">
    <property type="entry name" value="MR_MLE_N"/>
    <property type="match status" value="1"/>
</dbReference>
<feature type="active site" description="Proton acceptor; specific for (R)-substrate epimerization" evidence="5">
    <location>
        <position position="157"/>
    </location>
</feature>
<dbReference type="InterPro" id="IPR018110">
    <property type="entry name" value="Mandel_Rmase/mucon_lact_enz_CS"/>
</dbReference>
<dbReference type="Gene3D" id="3.30.390.10">
    <property type="entry name" value="Enolase-like, N-terminal domain"/>
    <property type="match status" value="1"/>
</dbReference>
<dbReference type="InterPro" id="IPR034603">
    <property type="entry name" value="Dipeptide_epimerase"/>
</dbReference>
<comment type="cofactor">
    <cofactor evidence="6 7">
        <name>Mg(2+)</name>
        <dbReference type="ChEBI" id="CHEBI:18420"/>
    </cofactor>
    <text evidence="6 7">Binds 1 Mg(2+) ion per subunit.</text>
</comment>
<evidence type="ECO:0000259" key="8">
    <source>
        <dbReference type="SMART" id="SM00922"/>
    </source>
</evidence>
<dbReference type="EMBL" id="PXXO01000001">
    <property type="protein sequence ID" value="PSJ07222.1"/>
    <property type="molecule type" value="Genomic_DNA"/>
</dbReference>
<keyword evidence="3 6" id="KW-0460">Magnesium</keyword>
<dbReference type="OrthoDB" id="9775391at2"/>
<evidence type="ECO:0000256" key="2">
    <source>
        <dbReference type="ARBA" id="ARBA00022723"/>
    </source>
</evidence>
<feature type="binding site" evidence="6">
    <location>
        <position position="194"/>
    </location>
    <ligand>
        <name>Mg(2+)</name>
        <dbReference type="ChEBI" id="CHEBI:18420"/>
    </ligand>
</feature>
<dbReference type="InterPro" id="IPR013342">
    <property type="entry name" value="Mandelate_racemase_C"/>
</dbReference>
<dbReference type="Gene3D" id="3.20.20.120">
    <property type="entry name" value="Enolase-like C-terminal domain"/>
    <property type="match status" value="1"/>
</dbReference>
<keyword evidence="10" id="KW-1185">Reference proteome</keyword>
<feature type="binding site" evidence="6">
    <location>
        <position position="250"/>
    </location>
    <ligand>
        <name>Mg(2+)</name>
        <dbReference type="ChEBI" id="CHEBI:18420"/>
    </ligand>
</feature>
<gene>
    <name evidence="9" type="ORF">C7K55_00155</name>
</gene>
<keyword evidence="2 6" id="KW-0479">Metal-binding</keyword>
<dbReference type="AlphaFoldDB" id="A0A2P7N173"/>
<feature type="active site" description="Proton acceptor; specific for (S)-substrate epimerization" evidence="5">
    <location>
        <position position="272"/>
    </location>
</feature>
<dbReference type="GO" id="GO:0016855">
    <property type="term" value="F:racemase and epimerase activity, acting on amino acids and derivatives"/>
    <property type="evidence" value="ECO:0007669"/>
    <property type="project" value="UniProtKB-UniRule"/>
</dbReference>
<dbReference type="RefSeq" id="WP_106501406.1">
    <property type="nucleotide sequence ID" value="NZ_PXXO01000001.1"/>
</dbReference>
<dbReference type="PANTHER" id="PTHR48080">
    <property type="entry name" value="D-GALACTONATE DEHYDRATASE-RELATED"/>
    <property type="match status" value="1"/>
</dbReference>
<dbReference type="PANTHER" id="PTHR48080:SF3">
    <property type="entry name" value="ENOLASE SUPERFAMILY MEMBER DDB_G0284701"/>
    <property type="match status" value="1"/>
</dbReference>
<dbReference type="Proteomes" id="UP000243002">
    <property type="component" value="Unassembled WGS sequence"/>
</dbReference>
<comment type="similarity">
    <text evidence="1 7">Belongs to the mandelate racemase/muconate lactonizing enzyme family.</text>
</comment>
<dbReference type="SFLD" id="SFLDS00001">
    <property type="entry name" value="Enolase"/>
    <property type="match status" value="1"/>
</dbReference>
<dbReference type="Pfam" id="PF13378">
    <property type="entry name" value="MR_MLE_C"/>
    <property type="match status" value="1"/>
</dbReference>
<evidence type="ECO:0000256" key="4">
    <source>
        <dbReference type="ARBA" id="ARBA00023235"/>
    </source>
</evidence>
<comment type="caution">
    <text evidence="9">The sequence shown here is derived from an EMBL/GenBank/DDBJ whole genome shotgun (WGS) entry which is preliminary data.</text>
</comment>
<evidence type="ECO:0000256" key="3">
    <source>
        <dbReference type="ARBA" id="ARBA00022842"/>
    </source>
</evidence>
<dbReference type="PROSITE" id="PS00909">
    <property type="entry name" value="MR_MLE_2"/>
    <property type="match status" value="1"/>
</dbReference>
<dbReference type="SUPFAM" id="SSF51604">
    <property type="entry name" value="Enolase C-terminal domain-like"/>
    <property type="match status" value="1"/>
</dbReference>
<accession>A0A2P7N173</accession>
<feature type="domain" description="Mandelate racemase/muconate lactonizing enzyme C-terminal" evidence="8">
    <location>
        <begin position="136"/>
        <end position="246"/>
    </location>
</feature>
<dbReference type="SFLD" id="SFLDG00180">
    <property type="entry name" value="muconate_cycloisomerase"/>
    <property type="match status" value="1"/>
</dbReference>
<dbReference type="EC" id="5.1.1.-" evidence="7"/>
<dbReference type="InterPro" id="IPR029017">
    <property type="entry name" value="Enolase-like_N"/>
</dbReference>